<reference evidence="1 2" key="1">
    <citation type="submission" date="2019-04" db="EMBL/GenBank/DDBJ databases">
        <title>An improved genome assembly and genetic linkage map for asparagus bean, Vigna unguiculata ssp. sesquipedialis.</title>
        <authorList>
            <person name="Xia Q."/>
            <person name="Zhang R."/>
            <person name="Dong Y."/>
        </authorList>
    </citation>
    <scope>NUCLEOTIDE SEQUENCE [LARGE SCALE GENOMIC DNA]</scope>
    <source>
        <tissue evidence="1">Leaf</tissue>
    </source>
</reference>
<dbReference type="EMBL" id="CP039346">
    <property type="protein sequence ID" value="QCD83323.1"/>
    <property type="molecule type" value="Genomic_DNA"/>
</dbReference>
<protein>
    <submittedName>
        <fullName evidence="1">Uncharacterized protein</fullName>
    </submittedName>
</protein>
<dbReference type="Proteomes" id="UP000501690">
    <property type="component" value="Linkage Group LG2"/>
</dbReference>
<keyword evidence="2" id="KW-1185">Reference proteome</keyword>
<accession>A0A4D6L482</accession>
<sequence>MLNMALVAVRVAARCVSQIRGGPLFCDGGRVWRGVSLRYGRHEACIPVAVMVLMAKDQRSREWRCNGGFDNMLNEDNGGAKATQQSFELVTADLVSRHGATVVGLDVCENGQSRRGGGYGMLGEDDANSRTPTVQQRWLQFLTRARRAAAFRRVQRWPNEVVAAMEVAAAKWVGAEEREKETRVRALVAVRVAARCVSQIRGGPLFCDGGRVWRGVSLRYGRHEACIPVAVMVLMAKDQRSREWRCNGGFDNMLNEDNGGAKATQQSFELVTADLVSRHGATVVGLDVCENGQSRRGGGYGMLGEDDANSRTPTVQQRWLQFLTRARRAAAFRRVQRWPNEVVAAMEVAAAKWVGAEEREKETRVRVCVGKETMTWQTLIGDLS</sequence>
<evidence type="ECO:0000313" key="1">
    <source>
        <dbReference type="EMBL" id="QCD83323.1"/>
    </source>
</evidence>
<evidence type="ECO:0000313" key="2">
    <source>
        <dbReference type="Proteomes" id="UP000501690"/>
    </source>
</evidence>
<proteinExistence type="predicted"/>
<dbReference type="AlphaFoldDB" id="A0A4D6L482"/>
<organism evidence="1 2">
    <name type="scientific">Vigna unguiculata</name>
    <name type="common">Cowpea</name>
    <dbReference type="NCBI Taxonomy" id="3917"/>
    <lineage>
        <taxon>Eukaryota</taxon>
        <taxon>Viridiplantae</taxon>
        <taxon>Streptophyta</taxon>
        <taxon>Embryophyta</taxon>
        <taxon>Tracheophyta</taxon>
        <taxon>Spermatophyta</taxon>
        <taxon>Magnoliopsida</taxon>
        <taxon>eudicotyledons</taxon>
        <taxon>Gunneridae</taxon>
        <taxon>Pentapetalae</taxon>
        <taxon>rosids</taxon>
        <taxon>fabids</taxon>
        <taxon>Fabales</taxon>
        <taxon>Fabaceae</taxon>
        <taxon>Papilionoideae</taxon>
        <taxon>50 kb inversion clade</taxon>
        <taxon>NPAAA clade</taxon>
        <taxon>indigoferoid/millettioid clade</taxon>
        <taxon>Phaseoleae</taxon>
        <taxon>Vigna</taxon>
    </lineage>
</organism>
<name>A0A4D6L482_VIGUN</name>
<gene>
    <name evidence="1" type="ORF">DEO72_LG2g3667</name>
</gene>